<dbReference type="STRING" id="5364.A0A5C3N5Q0"/>
<sequence>MHPCIALPELQAHIFRYLASDSRGQGRSTLAACARISKLFTDSALDILWFELPSLEPFVRSMPDDLWKKDHCGRVSFLRSLSHDDMGRCLTYGRRVRSLRVERQDDPIDDAVYQELFEYFPDTLLFPNLLSLFWTDRDPVYLPLFISPCLRTARISFGVYNTTYSALFSVERLMRVSPHLEAVAFPGPSARRIAAAPEFLPIITSLRDVREFTCFVNSLSSQCLRGLASWPKLRKLTLVGDAESKSSSTWPDFPCDDPPDEILDAPFESLTHLDLTMNGTVPPAVFSQYPLFSNLKSLTINLPDDSEASLVEAWLRDISQYCSPQRMTAVSVNPAYRWQQHLSQVEPQYTLDCSALMPLTSFTQFRMLNITLKCTIILDDALLIELAGCWPKLQRLNIGIQSGSTEEPRVTAKGLVALLKLCPDLAYLGLVFDARTLLHGPYGRPGAGVCNEKITVFDVGNSPIRDPLAVAEFMSDIIPCLREIKTVYRIPLVWSSAAQIQKKLWKEAETLVPLLAKVRGQERSFRVSHNSNSCSQR</sequence>
<evidence type="ECO:0000313" key="2">
    <source>
        <dbReference type="Proteomes" id="UP000305948"/>
    </source>
</evidence>
<dbReference type="OrthoDB" id="3543113at2759"/>
<keyword evidence="2" id="KW-1185">Reference proteome</keyword>
<dbReference type="EMBL" id="ML213508">
    <property type="protein sequence ID" value="TFK52760.1"/>
    <property type="molecule type" value="Genomic_DNA"/>
</dbReference>
<gene>
    <name evidence="1" type="ORF">OE88DRAFT_1656330</name>
</gene>
<reference evidence="1 2" key="1">
    <citation type="journal article" date="2019" name="Nat. Ecol. Evol.">
        <title>Megaphylogeny resolves global patterns of mushroom evolution.</title>
        <authorList>
            <person name="Varga T."/>
            <person name="Krizsan K."/>
            <person name="Foldi C."/>
            <person name="Dima B."/>
            <person name="Sanchez-Garcia M."/>
            <person name="Sanchez-Ramirez S."/>
            <person name="Szollosi G.J."/>
            <person name="Szarkandi J.G."/>
            <person name="Papp V."/>
            <person name="Albert L."/>
            <person name="Andreopoulos W."/>
            <person name="Angelini C."/>
            <person name="Antonin V."/>
            <person name="Barry K.W."/>
            <person name="Bougher N.L."/>
            <person name="Buchanan P."/>
            <person name="Buyck B."/>
            <person name="Bense V."/>
            <person name="Catcheside P."/>
            <person name="Chovatia M."/>
            <person name="Cooper J."/>
            <person name="Damon W."/>
            <person name="Desjardin D."/>
            <person name="Finy P."/>
            <person name="Geml J."/>
            <person name="Haridas S."/>
            <person name="Hughes K."/>
            <person name="Justo A."/>
            <person name="Karasinski D."/>
            <person name="Kautmanova I."/>
            <person name="Kiss B."/>
            <person name="Kocsube S."/>
            <person name="Kotiranta H."/>
            <person name="LaButti K.M."/>
            <person name="Lechner B.E."/>
            <person name="Liimatainen K."/>
            <person name="Lipzen A."/>
            <person name="Lukacs Z."/>
            <person name="Mihaltcheva S."/>
            <person name="Morgado L.N."/>
            <person name="Niskanen T."/>
            <person name="Noordeloos M.E."/>
            <person name="Ohm R.A."/>
            <person name="Ortiz-Santana B."/>
            <person name="Ovrebo C."/>
            <person name="Racz N."/>
            <person name="Riley R."/>
            <person name="Savchenko A."/>
            <person name="Shiryaev A."/>
            <person name="Soop K."/>
            <person name="Spirin V."/>
            <person name="Szebenyi C."/>
            <person name="Tomsovsky M."/>
            <person name="Tulloss R.E."/>
            <person name="Uehling J."/>
            <person name="Grigoriev I.V."/>
            <person name="Vagvolgyi C."/>
            <person name="Papp T."/>
            <person name="Martin F.M."/>
            <person name="Miettinen O."/>
            <person name="Hibbett D.S."/>
            <person name="Nagy L.G."/>
        </authorList>
    </citation>
    <scope>NUCLEOTIDE SEQUENCE [LARGE SCALE GENOMIC DNA]</scope>
    <source>
        <strain evidence="1 2">OMC1185</strain>
    </source>
</reference>
<dbReference type="SUPFAM" id="SSF52047">
    <property type="entry name" value="RNI-like"/>
    <property type="match status" value="1"/>
</dbReference>
<dbReference type="Proteomes" id="UP000305948">
    <property type="component" value="Unassembled WGS sequence"/>
</dbReference>
<dbReference type="InterPro" id="IPR032675">
    <property type="entry name" value="LRR_dom_sf"/>
</dbReference>
<dbReference type="Gene3D" id="3.80.10.10">
    <property type="entry name" value="Ribonuclease Inhibitor"/>
    <property type="match status" value="1"/>
</dbReference>
<evidence type="ECO:0008006" key="3">
    <source>
        <dbReference type="Google" id="ProtNLM"/>
    </source>
</evidence>
<evidence type="ECO:0000313" key="1">
    <source>
        <dbReference type="EMBL" id="TFK52760.1"/>
    </source>
</evidence>
<organism evidence="1 2">
    <name type="scientific">Heliocybe sulcata</name>
    <dbReference type="NCBI Taxonomy" id="5364"/>
    <lineage>
        <taxon>Eukaryota</taxon>
        <taxon>Fungi</taxon>
        <taxon>Dikarya</taxon>
        <taxon>Basidiomycota</taxon>
        <taxon>Agaricomycotina</taxon>
        <taxon>Agaricomycetes</taxon>
        <taxon>Gloeophyllales</taxon>
        <taxon>Gloeophyllaceae</taxon>
        <taxon>Heliocybe</taxon>
    </lineage>
</organism>
<dbReference type="AlphaFoldDB" id="A0A5C3N5Q0"/>
<name>A0A5C3N5Q0_9AGAM</name>
<accession>A0A5C3N5Q0</accession>
<proteinExistence type="predicted"/>
<protein>
    <recommendedName>
        <fullName evidence="3">F-box domain-containing protein</fullName>
    </recommendedName>
</protein>